<name>F8LE67_9BACT</name>
<protein>
    <submittedName>
        <fullName evidence="1">Uncharacterized protein</fullName>
    </submittedName>
</protein>
<organism evidence="1">
    <name type="scientific">Waddlia chondrophila 2032/99</name>
    <dbReference type="NCBI Taxonomy" id="765953"/>
    <lineage>
        <taxon>Bacteria</taxon>
        <taxon>Pseudomonadati</taxon>
        <taxon>Chlamydiota</taxon>
        <taxon>Chlamydiia</taxon>
        <taxon>Parachlamydiales</taxon>
        <taxon>Waddliaceae</taxon>
        <taxon>Waddlia</taxon>
    </lineage>
</organism>
<accession>F8LE67</accession>
<reference evidence="1" key="1">
    <citation type="submission" date="2011-05" db="EMBL/GenBank/DDBJ databases">
        <title>Unity in variety -- the pan-genome of the Chlamydiae.</title>
        <authorList>
            <person name="Collingro A."/>
            <person name="Tischler P."/>
            <person name="Weinmaier T."/>
            <person name="Penz T."/>
            <person name="Heinz E."/>
            <person name="Brunham R.C."/>
            <person name="Read T.D."/>
            <person name="Bavoil P.M."/>
            <person name="Sachse K."/>
            <person name="Kahane S."/>
            <person name="Friedman M.G."/>
            <person name="Rattei T."/>
            <person name="Myers G.S.A."/>
            <person name="Horn M."/>
        </authorList>
    </citation>
    <scope>NUCLEOTIDE SEQUENCE</scope>
    <source>
        <strain evidence="1">2032/99</strain>
    </source>
</reference>
<sequence length="44" mass="4515">MDGAVGGKELGHSAEMIVAVAKRDASGLDFTCFFPKEVVGLGGF</sequence>
<dbReference type="EMBL" id="FR872656">
    <property type="protein sequence ID" value="CCB91781.1"/>
    <property type="molecule type" value="Genomic_DNA"/>
</dbReference>
<proteinExistence type="predicted"/>
<gene>
    <name evidence="1" type="ORF">WCH_CN15750</name>
</gene>
<evidence type="ECO:0000313" key="1">
    <source>
        <dbReference type="EMBL" id="CCB91781.1"/>
    </source>
</evidence>
<dbReference type="AlphaFoldDB" id="F8LE67"/>